<dbReference type="GO" id="GO:0046872">
    <property type="term" value="F:metal ion binding"/>
    <property type="evidence" value="ECO:0007669"/>
    <property type="project" value="UniProtKB-KW"/>
</dbReference>
<feature type="domain" description="DDE Tnp4" evidence="13">
    <location>
        <begin position="155"/>
        <end position="304"/>
    </location>
</feature>
<keyword evidence="6" id="KW-0963">Cytoplasm</keyword>
<dbReference type="InterPro" id="IPR027806">
    <property type="entry name" value="HARBI1_dom"/>
</dbReference>
<evidence type="ECO:0000313" key="15">
    <source>
        <dbReference type="Proteomes" id="UP001160148"/>
    </source>
</evidence>
<evidence type="ECO:0000256" key="8">
    <source>
        <dbReference type="ARBA" id="ARBA00022723"/>
    </source>
</evidence>
<evidence type="ECO:0000256" key="1">
    <source>
        <dbReference type="ARBA" id="ARBA00001968"/>
    </source>
</evidence>
<dbReference type="InterPro" id="IPR026103">
    <property type="entry name" value="HARBI1_animal"/>
</dbReference>
<dbReference type="EMBL" id="CARXXK010001017">
    <property type="protein sequence ID" value="CAI6372023.1"/>
    <property type="molecule type" value="Genomic_DNA"/>
</dbReference>
<evidence type="ECO:0000256" key="2">
    <source>
        <dbReference type="ARBA" id="ARBA00004123"/>
    </source>
</evidence>
<dbReference type="InterPro" id="IPR045249">
    <property type="entry name" value="HARBI1-like"/>
</dbReference>
<dbReference type="PANTHER" id="PTHR22930:SF289">
    <property type="entry name" value="DDE TNP4 DOMAIN-CONTAINING PROTEIN-RELATED"/>
    <property type="match status" value="1"/>
</dbReference>
<keyword evidence="10" id="KW-0539">Nucleus</keyword>
<evidence type="ECO:0000256" key="7">
    <source>
        <dbReference type="ARBA" id="ARBA00022722"/>
    </source>
</evidence>
<dbReference type="GO" id="GO:0004518">
    <property type="term" value="F:nuclease activity"/>
    <property type="evidence" value="ECO:0007669"/>
    <property type="project" value="UniProtKB-KW"/>
</dbReference>
<name>A0AAV0XUC8_9HEMI</name>
<dbReference type="AlphaFoldDB" id="A0AAV0XUC8"/>
<protein>
    <recommendedName>
        <fullName evidence="5">Putative nuclease HARBI1</fullName>
    </recommendedName>
    <alternativeName>
        <fullName evidence="11">Harbinger transposase-derived nuclease</fullName>
    </alternativeName>
</protein>
<accession>A0AAV0XUC8</accession>
<evidence type="ECO:0000313" key="14">
    <source>
        <dbReference type="EMBL" id="CAI6372023.1"/>
    </source>
</evidence>
<keyword evidence="7" id="KW-0540">Nuclease</keyword>
<evidence type="ECO:0000256" key="12">
    <source>
        <dbReference type="ARBA" id="ARBA00045850"/>
    </source>
</evidence>
<gene>
    <name evidence="14" type="ORF">MEUPH1_LOCUS25957</name>
</gene>
<dbReference type="PRINTS" id="PR02086">
    <property type="entry name" value="PUTNUCHARBI1"/>
</dbReference>
<keyword evidence="8" id="KW-0479">Metal-binding</keyword>
<evidence type="ECO:0000256" key="4">
    <source>
        <dbReference type="ARBA" id="ARBA00006958"/>
    </source>
</evidence>
<evidence type="ECO:0000256" key="5">
    <source>
        <dbReference type="ARBA" id="ARBA00015519"/>
    </source>
</evidence>
<proteinExistence type="inferred from homology"/>
<dbReference type="GO" id="GO:0005634">
    <property type="term" value="C:nucleus"/>
    <property type="evidence" value="ECO:0007669"/>
    <property type="project" value="UniProtKB-SubCell"/>
</dbReference>
<evidence type="ECO:0000256" key="9">
    <source>
        <dbReference type="ARBA" id="ARBA00022801"/>
    </source>
</evidence>
<keyword evidence="9" id="KW-0378">Hydrolase</keyword>
<comment type="subcellular location">
    <subcellularLocation>
        <location evidence="3">Cytoplasm</location>
    </subcellularLocation>
    <subcellularLocation>
        <location evidence="2">Nucleus</location>
    </subcellularLocation>
</comment>
<evidence type="ECO:0000256" key="11">
    <source>
        <dbReference type="ARBA" id="ARBA00030126"/>
    </source>
</evidence>
<evidence type="ECO:0000256" key="10">
    <source>
        <dbReference type="ARBA" id="ARBA00023242"/>
    </source>
</evidence>
<comment type="cofactor">
    <cofactor evidence="1">
        <name>a divalent metal cation</name>
        <dbReference type="ChEBI" id="CHEBI:60240"/>
    </cofactor>
</comment>
<keyword evidence="15" id="KW-1185">Reference proteome</keyword>
<comment type="similarity">
    <text evidence="4">Belongs to the HARBI1 family.</text>
</comment>
<dbReference type="GO" id="GO:0005737">
    <property type="term" value="C:cytoplasm"/>
    <property type="evidence" value="ECO:0007669"/>
    <property type="project" value="UniProtKB-SubCell"/>
</dbReference>
<evidence type="ECO:0000256" key="6">
    <source>
        <dbReference type="ARBA" id="ARBA00022490"/>
    </source>
</evidence>
<dbReference type="Proteomes" id="UP001160148">
    <property type="component" value="Unassembled WGS sequence"/>
</dbReference>
<reference evidence="14 15" key="1">
    <citation type="submission" date="2023-01" db="EMBL/GenBank/DDBJ databases">
        <authorList>
            <person name="Whitehead M."/>
        </authorList>
    </citation>
    <scope>NUCLEOTIDE SEQUENCE [LARGE SCALE GENOMIC DNA]</scope>
</reference>
<sequence length="360" mass="41681">MYRRILFDDDNENDDEVIAMQRRPKIFYERVNYIELYDDHDFINRFRLSKATFTTILRSIEHEISPPSTRNRAILPPTKLYMMLSYLATGSFLLCVADFAGVSESSACRYVHQVCRAIARQRPNFISFPSNDIDEKRVINGFYSLSRFPRVVGAVDCTHIKIQSPGGDNAEIFRNRKGWFSINTQCICNPWLKIMDIVARWPGSCHDQIIFDNSNVKHKFETGVIKGYLLGDGGYEVKPYLMTPLLNPTTRSQQLYNESHIRTRNVIERCFGVLKRRFPVLSKGLTVELNNTQAIIVACAVLHNICLDMHDELPDDEPMENNLNNDVNLYLREDHIVNLPGTRGRQERDRLVNDHFAMLQ</sequence>
<evidence type="ECO:0000259" key="13">
    <source>
        <dbReference type="Pfam" id="PF13359"/>
    </source>
</evidence>
<comment type="caution">
    <text evidence="14">The sequence shown here is derived from an EMBL/GenBank/DDBJ whole genome shotgun (WGS) entry which is preliminary data.</text>
</comment>
<dbReference type="GO" id="GO:0016787">
    <property type="term" value="F:hydrolase activity"/>
    <property type="evidence" value="ECO:0007669"/>
    <property type="project" value="UniProtKB-KW"/>
</dbReference>
<organism evidence="14 15">
    <name type="scientific">Macrosiphum euphorbiae</name>
    <name type="common">potato aphid</name>
    <dbReference type="NCBI Taxonomy" id="13131"/>
    <lineage>
        <taxon>Eukaryota</taxon>
        <taxon>Metazoa</taxon>
        <taxon>Ecdysozoa</taxon>
        <taxon>Arthropoda</taxon>
        <taxon>Hexapoda</taxon>
        <taxon>Insecta</taxon>
        <taxon>Pterygota</taxon>
        <taxon>Neoptera</taxon>
        <taxon>Paraneoptera</taxon>
        <taxon>Hemiptera</taxon>
        <taxon>Sternorrhyncha</taxon>
        <taxon>Aphidomorpha</taxon>
        <taxon>Aphidoidea</taxon>
        <taxon>Aphididae</taxon>
        <taxon>Macrosiphini</taxon>
        <taxon>Macrosiphum</taxon>
    </lineage>
</organism>
<evidence type="ECO:0000256" key="3">
    <source>
        <dbReference type="ARBA" id="ARBA00004496"/>
    </source>
</evidence>
<comment type="function">
    <text evidence="12">Transposase-derived protein that may have nuclease activity. Does not have transposase activity.</text>
</comment>
<dbReference type="PANTHER" id="PTHR22930">
    <property type="match status" value="1"/>
</dbReference>
<dbReference type="Pfam" id="PF13359">
    <property type="entry name" value="DDE_Tnp_4"/>
    <property type="match status" value="1"/>
</dbReference>